<dbReference type="PANTHER" id="PTHR11709:SF456">
    <property type="entry name" value="LACCASE"/>
    <property type="match status" value="1"/>
</dbReference>
<dbReference type="OrthoDB" id="2121828at2759"/>
<gene>
    <name evidence="4" type="ORF">CTI12_AA471280</name>
</gene>
<dbReference type="GO" id="GO:0016491">
    <property type="term" value="F:oxidoreductase activity"/>
    <property type="evidence" value="ECO:0007669"/>
    <property type="project" value="TreeGrafter"/>
</dbReference>
<dbReference type="Pfam" id="PF07732">
    <property type="entry name" value="Cu-oxidase_3"/>
    <property type="match status" value="1"/>
</dbReference>
<dbReference type="Gene3D" id="2.60.40.420">
    <property type="entry name" value="Cupredoxins - blue copper proteins"/>
    <property type="match status" value="1"/>
</dbReference>
<evidence type="ECO:0000259" key="3">
    <source>
        <dbReference type="Pfam" id="PF07732"/>
    </source>
</evidence>
<reference evidence="4 5" key="1">
    <citation type="journal article" date="2018" name="Mol. Plant">
        <title>The genome of Artemisia annua provides insight into the evolution of Asteraceae family and artemisinin biosynthesis.</title>
        <authorList>
            <person name="Shen Q."/>
            <person name="Zhang L."/>
            <person name="Liao Z."/>
            <person name="Wang S."/>
            <person name="Yan T."/>
            <person name="Shi P."/>
            <person name="Liu M."/>
            <person name="Fu X."/>
            <person name="Pan Q."/>
            <person name="Wang Y."/>
            <person name="Lv Z."/>
            <person name="Lu X."/>
            <person name="Zhang F."/>
            <person name="Jiang W."/>
            <person name="Ma Y."/>
            <person name="Chen M."/>
            <person name="Hao X."/>
            <person name="Li L."/>
            <person name="Tang Y."/>
            <person name="Lv G."/>
            <person name="Zhou Y."/>
            <person name="Sun X."/>
            <person name="Brodelius P.E."/>
            <person name="Rose J.K.C."/>
            <person name="Tang K."/>
        </authorList>
    </citation>
    <scope>NUCLEOTIDE SEQUENCE [LARGE SCALE GENOMIC DNA]</scope>
    <source>
        <strain evidence="5">cv. Huhao1</strain>
        <tissue evidence="4">Leaf</tissue>
    </source>
</reference>
<dbReference type="EMBL" id="PKPP01008606">
    <property type="protein sequence ID" value="PWA50266.1"/>
    <property type="molecule type" value="Genomic_DNA"/>
</dbReference>
<name>A0A2U1LMN7_ARTAN</name>
<dbReference type="GO" id="GO:0005507">
    <property type="term" value="F:copper ion binding"/>
    <property type="evidence" value="ECO:0007669"/>
    <property type="project" value="InterPro"/>
</dbReference>
<feature type="chain" id="PRO_5015732279" evidence="2">
    <location>
        <begin position="27"/>
        <end position="98"/>
    </location>
</feature>
<feature type="signal peptide" evidence="2">
    <location>
        <begin position="1"/>
        <end position="26"/>
    </location>
</feature>
<dbReference type="STRING" id="35608.A0A2U1LMN7"/>
<dbReference type="SUPFAM" id="SSF49503">
    <property type="entry name" value="Cupredoxins"/>
    <property type="match status" value="1"/>
</dbReference>
<feature type="domain" description="Plastocyanin-like" evidence="3">
    <location>
        <begin position="46"/>
        <end position="96"/>
    </location>
</feature>
<dbReference type="InterPro" id="IPR011707">
    <property type="entry name" value="Cu-oxidase-like_N"/>
</dbReference>
<keyword evidence="5" id="KW-1185">Reference proteome</keyword>
<organism evidence="4 5">
    <name type="scientific">Artemisia annua</name>
    <name type="common">Sweet wormwood</name>
    <dbReference type="NCBI Taxonomy" id="35608"/>
    <lineage>
        <taxon>Eukaryota</taxon>
        <taxon>Viridiplantae</taxon>
        <taxon>Streptophyta</taxon>
        <taxon>Embryophyta</taxon>
        <taxon>Tracheophyta</taxon>
        <taxon>Spermatophyta</taxon>
        <taxon>Magnoliopsida</taxon>
        <taxon>eudicotyledons</taxon>
        <taxon>Gunneridae</taxon>
        <taxon>Pentapetalae</taxon>
        <taxon>asterids</taxon>
        <taxon>campanulids</taxon>
        <taxon>Asterales</taxon>
        <taxon>Asteraceae</taxon>
        <taxon>Asteroideae</taxon>
        <taxon>Anthemideae</taxon>
        <taxon>Artemisiinae</taxon>
        <taxon>Artemisia</taxon>
    </lineage>
</organism>
<accession>A0A2U1LMN7</accession>
<comment type="similarity">
    <text evidence="1">Belongs to the multicopper oxidase family.</text>
</comment>
<sequence length="98" mass="11078">MERGLHALSFLSLLLLFSSLVSLANAKTVYHDFVLMFTNYLELHQIQETKVTRLCKTENVMTVNGQLPGPTLEVNNGDSLVITVVNRAKENVTIHWYS</sequence>
<protein>
    <submittedName>
        <fullName evidence="4">Laccase</fullName>
    </submittedName>
</protein>
<keyword evidence="2" id="KW-0732">Signal</keyword>
<dbReference type="InterPro" id="IPR045087">
    <property type="entry name" value="Cu-oxidase_fam"/>
</dbReference>
<dbReference type="Proteomes" id="UP000245207">
    <property type="component" value="Unassembled WGS sequence"/>
</dbReference>
<evidence type="ECO:0000256" key="1">
    <source>
        <dbReference type="ARBA" id="ARBA00010609"/>
    </source>
</evidence>
<dbReference type="AlphaFoldDB" id="A0A2U1LMN7"/>
<dbReference type="PANTHER" id="PTHR11709">
    <property type="entry name" value="MULTI-COPPER OXIDASE"/>
    <property type="match status" value="1"/>
</dbReference>
<evidence type="ECO:0000256" key="2">
    <source>
        <dbReference type="SAM" id="SignalP"/>
    </source>
</evidence>
<comment type="caution">
    <text evidence="4">The sequence shown here is derived from an EMBL/GenBank/DDBJ whole genome shotgun (WGS) entry which is preliminary data.</text>
</comment>
<evidence type="ECO:0000313" key="5">
    <source>
        <dbReference type="Proteomes" id="UP000245207"/>
    </source>
</evidence>
<proteinExistence type="inferred from homology"/>
<evidence type="ECO:0000313" key="4">
    <source>
        <dbReference type="EMBL" id="PWA50266.1"/>
    </source>
</evidence>
<dbReference type="InterPro" id="IPR008972">
    <property type="entry name" value="Cupredoxin"/>
</dbReference>